<feature type="binding site" evidence="2">
    <location>
        <begin position="504"/>
        <end position="505"/>
    </location>
    <ligand>
        <name>L-glutamate</name>
        <dbReference type="ChEBI" id="CHEBI:29985"/>
    </ligand>
</feature>
<evidence type="ECO:0000256" key="1">
    <source>
        <dbReference type="PIRSR" id="PIRSR600101-1"/>
    </source>
</evidence>
<evidence type="ECO:0000256" key="3">
    <source>
        <dbReference type="RuleBase" id="RU368068"/>
    </source>
</evidence>
<protein>
    <recommendedName>
        <fullName evidence="3">Glutathione hydrolase</fullName>
        <ecNumber evidence="3">2.3.2.2</ecNumber>
        <ecNumber evidence="3">3.4.19.13</ecNumber>
    </recommendedName>
    <alternativeName>
        <fullName evidence="3">Gamma-glutamyltransferase</fullName>
    </alternativeName>
    <alternativeName>
        <fullName evidence="3">Gamma-glutamyltranspeptidase</fullName>
    </alternativeName>
</protein>
<dbReference type="EC" id="2.3.2.2" evidence="3"/>
<gene>
    <name evidence="4" type="ORF">CGLO_01797</name>
</gene>
<name>T0M396_COLGC</name>
<dbReference type="NCBIfam" id="TIGR00066">
    <property type="entry name" value="g_glut_trans"/>
    <property type="match status" value="1"/>
</dbReference>
<dbReference type="InterPro" id="IPR043137">
    <property type="entry name" value="GGT_ssub_C"/>
</dbReference>
<dbReference type="UniPathway" id="UPA00204"/>
<dbReference type="GO" id="GO:0006751">
    <property type="term" value="P:glutathione catabolic process"/>
    <property type="evidence" value="ECO:0007669"/>
    <property type="project" value="UniProtKB-UniRule"/>
</dbReference>
<dbReference type="SUPFAM" id="SSF56235">
    <property type="entry name" value="N-terminal nucleophile aminohydrolases (Ntn hydrolases)"/>
    <property type="match status" value="1"/>
</dbReference>
<feature type="binding site" evidence="2">
    <location>
        <begin position="452"/>
        <end position="454"/>
    </location>
    <ligand>
        <name>L-glutamate</name>
        <dbReference type="ChEBI" id="CHEBI:29985"/>
    </ligand>
</feature>
<dbReference type="PRINTS" id="PR01210">
    <property type="entry name" value="GGTRANSPTASE"/>
</dbReference>
<dbReference type="InterPro" id="IPR000101">
    <property type="entry name" value="GGT_peptidase"/>
</dbReference>
<dbReference type="PANTHER" id="PTHR11686">
    <property type="entry name" value="GAMMA GLUTAMYL TRANSPEPTIDASE"/>
    <property type="match status" value="1"/>
</dbReference>
<feature type="binding site" evidence="2">
    <location>
        <position position="476"/>
    </location>
    <ligand>
        <name>L-glutamate</name>
        <dbReference type="ChEBI" id="CHEBI:29985"/>
    </ligand>
</feature>
<comment type="catalytic activity">
    <reaction evidence="3">
        <text>glutathione + H2O = L-cysteinylglycine + L-glutamate</text>
        <dbReference type="Rhea" id="RHEA:28807"/>
        <dbReference type="ChEBI" id="CHEBI:15377"/>
        <dbReference type="ChEBI" id="CHEBI:29985"/>
        <dbReference type="ChEBI" id="CHEBI:57925"/>
        <dbReference type="ChEBI" id="CHEBI:61694"/>
        <dbReference type="EC" id="3.4.19.13"/>
    </reaction>
</comment>
<comment type="catalytic activity">
    <reaction evidence="3">
        <text>an N-terminal (5-L-glutamyl)-[peptide] + an alpha-amino acid = 5-L-glutamyl amino acid + an N-terminal L-alpha-aminoacyl-[peptide]</text>
        <dbReference type="Rhea" id="RHEA:23904"/>
        <dbReference type="Rhea" id="RHEA-COMP:9780"/>
        <dbReference type="Rhea" id="RHEA-COMP:9795"/>
        <dbReference type="ChEBI" id="CHEBI:77644"/>
        <dbReference type="ChEBI" id="CHEBI:78597"/>
        <dbReference type="ChEBI" id="CHEBI:78599"/>
        <dbReference type="ChEBI" id="CHEBI:78608"/>
        <dbReference type="EC" id="2.3.2.2"/>
    </reaction>
</comment>
<evidence type="ECO:0000313" key="5">
    <source>
        <dbReference type="Proteomes" id="UP000015530"/>
    </source>
</evidence>
<comment type="catalytic activity">
    <reaction evidence="3">
        <text>an S-substituted glutathione + H2O = an S-substituted L-cysteinylglycine + L-glutamate</text>
        <dbReference type="Rhea" id="RHEA:59468"/>
        <dbReference type="ChEBI" id="CHEBI:15377"/>
        <dbReference type="ChEBI" id="CHEBI:29985"/>
        <dbReference type="ChEBI" id="CHEBI:90779"/>
        <dbReference type="ChEBI" id="CHEBI:143103"/>
        <dbReference type="EC" id="3.4.19.13"/>
    </reaction>
</comment>
<evidence type="ECO:0000313" key="4">
    <source>
        <dbReference type="EMBL" id="EQB58016.1"/>
    </source>
</evidence>
<keyword evidence="3" id="KW-0012">Acyltransferase</keyword>
<feature type="binding site" evidence="2">
    <location>
        <position position="159"/>
    </location>
    <ligand>
        <name>L-glutamate</name>
        <dbReference type="ChEBI" id="CHEBI:29985"/>
    </ligand>
</feature>
<feature type="active site" description="Nucleophile" evidence="1">
    <location>
        <position position="434"/>
    </location>
</feature>
<dbReference type="Gene3D" id="1.10.246.130">
    <property type="match status" value="1"/>
</dbReference>
<reference evidence="5" key="1">
    <citation type="journal article" date="2013" name="Mol. Plant Microbe Interact.">
        <title>Global aspects of pacC regulation of pathogenicity genes in Colletotrichum gloeosporioides as revealed by transcriptome analysis.</title>
        <authorList>
            <person name="Alkan N."/>
            <person name="Meng X."/>
            <person name="Friedlander G."/>
            <person name="Reuveni E."/>
            <person name="Sukno S."/>
            <person name="Sherman A."/>
            <person name="Thon M."/>
            <person name="Fluhr R."/>
            <person name="Prusky D."/>
        </authorList>
    </citation>
    <scope>NUCLEOTIDE SEQUENCE [LARGE SCALE GENOMIC DNA]</scope>
    <source>
        <strain evidence="5">Cg-14</strain>
    </source>
</reference>
<dbReference type="HOGENOM" id="CLU_014813_4_0_1"/>
<dbReference type="FunFam" id="3.60.20.40:FF:000008">
    <property type="entry name" value="Gamma-glutamyltranspeptidase (Eurofung)"/>
    <property type="match status" value="1"/>
</dbReference>
<comment type="function">
    <text evidence="3">Cleaves the gamma-glutamyl peptide bond of glutathione and glutathione conjugates.</text>
</comment>
<dbReference type="eggNOG" id="KOG2410">
    <property type="taxonomic scope" value="Eukaryota"/>
</dbReference>
<keyword evidence="3" id="KW-0378">Hydrolase</keyword>
<dbReference type="Pfam" id="PF01019">
    <property type="entry name" value="G_glu_transpept"/>
    <property type="match status" value="1"/>
</dbReference>
<dbReference type="InterPro" id="IPR029055">
    <property type="entry name" value="Ntn_hydrolases_N"/>
</dbReference>
<sequence>MRPPGPKVQVWQLSFPYHLTFFGLSVFGVCADRLSELPSGLEDSLTSASVHSNMRSSLSLRRFYASLLGLVELQLVSAAVIPEFVFDPNGGDTGAVASESVECSRIGRDLIARGGNAVDALVGTTFCVGTVGMYHSGIGGGGFVVIRDSDGNYESIDFRESAPAAAFQDMYKGNVQGSVYGGLAVGVPSEVRGLEYIHKKYGSLPWKTVVTPAALLAKGGFRVSEDLVRYMASAIENQKNFLVEDPVWAEEFAPNGTLLKLDDTIYRKRYGATLAKIAEEGPEAFYSGPIAESMVATVRATNGTMTLDDLQSYKVITRQSLNITYRGYRLTSIGSPASGAVALNTLKIMEQFDPSESDDVTLGVHRFDEAMRFAYGARSLLGDPDFVAGIGPYEDTLIDEATAKSIRGRILDNQTQPVEKYNPHGMYSSEGFGTSHIVTADKSGMATSLTTTVNLLFGAQIMDPLSGVILNNEMNDFSIPGVRNAFGFEPSPANFVRANKRPLSSITPIIVENPDGKLYVTVGAAGGSRIISSTAQVTWHVLEHGQTMKQALREPRLHDQLMPNTVTFEYPFDNDTVASMIDKGHVVTWVPEGRSAVQGIKFEDGVFEAASEPRQKNSGAFTV</sequence>
<dbReference type="GO" id="GO:0036374">
    <property type="term" value="F:glutathione hydrolase activity"/>
    <property type="evidence" value="ECO:0007669"/>
    <property type="project" value="UniProtKB-UniRule"/>
</dbReference>
<dbReference type="EC" id="3.4.19.13" evidence="3"/>
<dbReference type="OMA" id="SFWPRTW"/>
<dbReference type="Proteomes" id="UP000015530">
    <property type="component" value="Unassembled WGS sequence"/>
</dbReference>
<dbReference type="Gene3D" id="3.60.20.40">
    <property type="match status" value="1"/>
</dbReference>
<dbReference type="STRING" id="1237896.T0M396"/>
<comment type="caution">
    <text evidence="4">The sequence shown here is derived from an EMBL/GenBank/DDBJ whole genome shotgun (WGS) entry which is preliminary data.</text>
</comment>
<accession>T0M396</accession>
<dbReference type="EMBL" id="AMYD01000377">
    <property type="protein sequence ID" value="EQB58016.1"/>
    <property type="molecule type" value="Genomic_DNA"/>
</dbReference>
<dbReference type="GO" id="GO:0103068">
    <property type="term" value="F:leukotriene C4 gamma-glutamyl transferase activity"/>
    <property type="evidence" value="ECO:0007669"/>
    <property type="project" value="UniProtKB-EC"/>
</dbReference>
<dbReference type="GO" id="GO:0005886">
    <property type="term" value="C:plasma membrane"/>
    <property type="evidence" value="ECO:0007669"/>
    <property type="project" value="TreeGrafter"/>
</dbReference>
<feature type="binding site" evidence="2">
    <location>
        <position position="527"/>
    </location>
    <ligand>
        <name>L-glutamate</name>
        <dbReference type="ChEBI" id="CHEBI:29985"/>
    </ligand>
</feature>
<proteinExistence type="predicted"/>
<keyword evidence="3" id="KW-0808">Transferase</keyword>
<dbReference type="AlphaFoldDB" id="T0M396"/>
<dbReference type="PANTHER" id="PTHR11686:SF62">
    <property type="entry name" value="GLUTATHIONE HYDROLASE"/>
    <property type="match status" value="1"/>
</dbReference>
<comment type="pathway">
    <text evidence="3">Sulfur metabolism; glutathione metabolism.</text>
</comment>
<organism evidence="4 5">
    <name type="scientific">Colletotrichum gloeosporioides (strain Cg-14)</name>
    <name type="common">Anthracnose fungus</name>
    <name type="synonym">Glomerella cingulata</name>
    <dbReference type="NCBI Taxonomy" id="1237896"/>
    <lineage>
        <taxon>Eukaryota</taxon>
        <taxon>Fungi</taxon>
        <taxon>Dikarya</taxon>
        <taxon>Ascomycota</taxon>
        <taxon>Pezizomycotina</taxon>
        <taxon>Sordariomycetes</taxon>
        <taxon>Hypocreomycetidae</taxon>
        <taxon>Glomerellales</taxon>
        <taxon>Glomerellaceae</taxon>
        <taxon>Colletotrichum</taxon>
        <taxon>Colletotrichum gloeosporioides species complex</taxon>
    </lineage>
</organism>
<dbReference type="OrthoDB" id="1081007at2759"/>
<dbReference type="InterPro" id="IPR043138">
    <property type="entry name" value="GGT_lsub"/>
</dbReference>
<evidence type="ECO:0000256" key="2">
    <source>
        <dbReference type="PIRSR" id="PIRSR600101-2"/>
    </source>
</evidence>